<evidence type="ECO:0000256" key="1">
    <source>
        <dbReference type="SAM" id="MobiDB-lite"/>
    </source>
</evidence>
<proteinExistence type="predicted"/>
<feature type="compositionally biased region" description="Basic and acidic residues" evidence="1">
    <location>
        <begin position="50"/>
        <end position="84"/>
    </location>
</feature>
<protein>
    <submittedName>
        <fullName evidence="2">Uncharacterized protein</fullName>
    </submittedName>
</protein>
<accession>A0A926L7I1</accession>
<feature type="region of interest" description="Disordered" evidence="1">
    <location>
        <begin position="32"/>
        <end position="84"/>
    </location>
</feature>
<keyword evidence="3" id="KW-1185">Reference proteome</keyword>
<organism evidence="2 3">
    <name type="scientific">Streptomyces griseicoloratus</name>
    <dbReference type="NCBI Taxonomy" id="2752516"/>
    <lineage>
        <taxon>Bacteria</taxon>
        <taxon>Bacillati</taxon>
        <taxon>Actinomycetota</taxon>
        <taxon>Actinomycetes</taxon>
        <taxon>Kitasatosporales</taxon>
        <taxon>Streptomycetaceae</taxon>
        <taxon>Streptomyces</taxon>
    </lineage>
</organism>
<evidence type="ECO:0000313" key="2">
    <source>
        <dbReference type="EMBL" id="MBD0423001.1"/>
    </source>
</evidence>
<dbReference type="AlphaFoldDB" id="A0A926L7I1"/>
<reference evidence="2" key="2">
    <citation type="submission" date="2020-09" db="EMBL/GenBank/DDBJ databases">
        <authorList>
            <person name="Luo X."/>
        </authorList>
    </citation>
    <scope>NUCLEOTIDE SEQUENCE</scope>
    <source>
        <strain evidence="2">TRM S81-3</strain>
    </source>
</reference>
<evidence type="ECO:0000313" key="3">
    <source>
        <dbReference type="Proteomes" id="UP000621210"/>
    </source>
</evidence>
<dbReference type="EMBL" id="JACVQF010000220">
    <property type="protein sequence ID" value="MBD0423001.1"/>
    <property type="molecule type" value="Genomic_DNA"/>
</dbReference>
<name>A0A926L7I1_9ACTN</name>
<reference evidence="2" key="1">
    <citation type="submission" date="2020-09" db="EMBL/GenBank/DDBJ databases">
        <title>Streptomyces grisecoloratus sp. nov., isolated from cotton soil.</title>
        <authorList>
            <person name="Xing L."/>
        </authorList>
    </citation>
    <scope>NUCLEOTIDE SEQUENCE</scope>
    <source>
        <strain evidence="2">TRM S81-3</strain>
    </source>
</reference>
<dbReference type="Proteomes" id="UP000621210">
    <property type="component" value="Unassembled WGS sequence"/>
</dbReference>
<sequence length="160" mass="16595">MCVAVPKLRGRHSVVTASAGSGQAVVGTRLNQLPADQGGGATSPMRPAGGRKDIASSPAEKKAAAKAIEEHIEPDTHKAGRWADDDTADVVKAFGPKDGDGWLTAGALKSAHETWSDQVKNLLDRLGADKSALRSANTVLQNTDLAVGAGVRQASSLDRY</sequence>
<gene>
    <name evidence="2" type="ORF">H0H10_28255</name>
</gene>
<comment type="caution">
    <text evidence="2">The sequence shown here is derived from an EMBL/GenBank/DDBJ whole genome shotgun (WGS) entry which is preliminary data.</text>
</comment>